<dbReference type="InterPro" id="IPR037066">
    <property type="entry name" value="Plug_dom_sf"/>
</dbReference>
<dbReference type="NCBIfam" id="TIGR04056">
    <property type="entry name" value="OMP_RagA_SusC"/>
    <property type="match status" value="1"/>
</dbReference>
<feature type="domain" description="TonB-dependent receptor plug" evidence="11">
    <location>
        <begin position="155"/>
        <end position="285"/>
    </location>
</feature>
<dbReference type="Gene3D" id="2.170.130.10">
    <property type="entry name" value="TonB-dependent receptor, plug domain"/>
    <property type="match status" value="1"/>
</dbReference>
<comment type="caution">
    <text evidence="12">The sequence shown here is derived from an EMBL/GenBank/DDBJ whole genome shotgun (WGS) entry which is preliminary data.</text>
</comment>
<keyword evidence="5 9" id="KW-0798">TonB box</keyword>
<dbReference type="GO" id="GO:0009279">
    <property type="term" value="C:cell outer membrane"/>
    <property type="evidence" value="ECO:0007669"/>
    <property type="project" value="UniProtKB-SubCell"/>
</dbReference>
<dbReference type="RefSeq" id="WP_121285092.1">
    <property type="nucleotide sequence ID" value="NZ_RCCK01000012.1"/>
</dbReference>
<dbReference type="SUPFAM" id="SSF56935">
    <property type="entry name" value="Porins"/>
    <property type="match status" value="1"/>
</dbReference>
<dbReference type="NCBIfam" id="TIGR04057">
    <property type="entry name" value="SusC_RagA_signa"/>
    <property type="match status" value="1"/>
</dbReference>
<gene>
    <name evidence="12" type="ORF">BCL90_3472</name>
    <name evidence="13" type="ORF">E3V97_18845</name>
</gene>
<keyword evidence="2 8" id="KW-0813">Transport</keyword>
<comment type="similarity">
    <text evidence="8 9">Belongs to the TonB-dependent receptor family.</text>
</comment>
<keyword evidence="15" id="KW-1185">Reference proteome</keyword>
<keyword evidence="4 8" id="KW-0812">Transmembrane</keyword>
<reference evidence="13 15" key="2">
    <citation type="submission" date="2019-03" db="EMBL/GenBank/DDBJ databases">
        <authorList>
            <person name="He R.-H."/>
        </authorList>
    </citation>
    <scope>NUCLEOTIDE SEQUENCE [LARGE SCALE GENOMIC DNA]</scope>
    <source>
        <strain evidence="13 15">DSM 19624</strain>
    </source>
</reference>
<keyword evidence="3 8" id="KW-1134">Transmembrane beta strand</keyword>
<reference evidence="12 14" key="1">
    <citation type="submission" date="2018-10" db="EMBL/GenBank/DDBJ databases">
        <title>Genomic Encyclopedia of Archaeal and Bacterial Type Strains, Phase II (KMG-II): from individual species to whole genera.</title>
        <authorList>
            <person name="Goeker M."/>
        </authorList>
    </citation>
    <scope>NUCLEOTIDE SEQUENCE [LARGE SCALE GENOMIC DNA]</scope>
    <source>
        <strain evidence="12 14">DSM 19624</strain>
    </source>
</reference>
<evidence type="ECO:0000256" key="8">
    <source>
        <dbReference type="PROSITE-ProRule" id="PRU01360"/>
    </source>
</evidence>
<dbReference type="InterPro" id="IPR023996">
    <property type="entry name" value="TonB-dep_OMP_SusC/RagA"/>
</dbReference>
<dbReference type="PROSITE" id="PS52016">
    <property type="entry name" value="TONB_DEPENDENT_REC_3"/>
    <property type="match status" value="1"/>
</dbReference>
<name>A0A497Y0X2_9SPHI</name>
<evidence type="ECO:0000259" key="11">
    <source>
        <dbReference type="Pfam" id="PF07715"/>
    </source>
</evidence>
<evidence type="ECO:0000313" key="12">
    <source>
        <dbReference type="EMBL" id="RLJ75124.1"/>
    </source>
</evidence>
<dbReference type="EMBL" id="SOPX01000003">
    <property type="protein sequence ID" value="TFB30228.1"/>
    <property type="molecule type" value="Genomic_DNA"/>
</dbReference>
<dbReference type="AlphaFoldDB" id="A0A497Y0X2"/>
<evidence type="ECO:0000256" key="9">
    <source>
        <dbReference type="RuleBase" id="RU003357"/>
    </source>
</evidence>
<dbReference type="Gene3D" id="2.40.170.20">
    <property type="entry name" value="TonB-dependent receptor, beta-barrel domain"/>
    <property type="match status" value="1"/>
</dbReference>
<evidence type="ECO:0000256" key="1">
    <source>
        <dbReference type="ARBA" id="ARBA00004571"/>
    </source>
</evidence>
<dbReference type="InterPro" id="IPR036942">
    <property type="entry name" value="Beta-barrel_TonB_sf"/>
</dbReference>
<evidence type="ECO:0000259" key="10">
    <source>
        <dbReference type="Pfam" id="PF00593"/>
    </source>
</evidence>
<evidence type="ECO:0000256" key="6">
    <source>
        <dbReference type="ARBA" id="ARBA00023136"/>
    </source>
</evidence>
<sequence>MKNICTAALLLLSGVTLINGQQQDLSKIKVNYSVGKISAEDAMKGFLAENKIKSFAYSNNDLEKHRIQGTKCINESVLGCANKILKGLPLEALIFNNTLIIRQKILKVSEMADTEELIPLAAIPQKRNDSMETSRKETKIEEVVLNAGYYKVKDKERTGSIAKISAKDVENQPVTNVLASAQGRMAGVNITQNGGTAGGGYQIQIRGQNSLRTISNSGIDGNQPLYVVDGVPISGQAPSQFAGPALPGGSINPLNSISPQDIESFEILKDADATAIYGSRGANGVVLITTKKGKSGRLGLSFNSQYSFSKALSNLDMMDTQEYIAMRRKAFSNNGVSVYPATAYDINGTWDQNRYTDWRKELIGNLASASNTQLSLTGGNETTTFLVSFGHQEQGTVHAKDFKYKTNNISTNLNHQSKDSRFRLNISSLFSNQKNNVINEDLTKTAYTLAPNAPALYHPDGGLNWQNNTFTNPVAAYNASYSNNNVQFMNNYNAEYELLKNVSFKFNGGFNYQGFEEWSLRPNTIYNPAFVTGQSSAYSQASKFNQHRFSYILEPQLNWNFQKGSHQFDILVGATYQQDVSRQGSITGIGFESNSFIENIAAAQTKVIGDQISSKYRYAALFGRINYQLNKKYILNVTGRRDGSSRFGPNNKFADFGAVGAAWLFSKENIFKDSRWLSFGKLRGSIGTSGSDNIGDYQYLDTYTILSTSVYNGVTGLIPSRLYNPDFSWEKTTKMEMALEFGLFKSRLNLTAAYYHNRSSNQLVGYQLPAVTGFTMVNANLDATVQNTGLELEANAHPIVTGDFQWQTSFNISFPKNKLLSFPGLSGSTYANTYVIGQPVDIIRLYHLEGIHTQTGQYQFTDYNQDGKVTSTDDRQIIENLSVQYFGGWSNQFRYANWDLSLLFQFVKQKSRNYNASMASPGLMNNLPKELLNVWSPENPSGYYMPYRSSVNTLHSLFQNSDATVSDGSFIRLKNIQLSYRIPLKESSLFRDVKIYFQGQNLWTWTRYFGIDPESGTSSFLPALKTYAFGIQFNL</sequence>
<dbReference type="InterPro" id="IPR012910">
    <property type="entry name" value="Plug_dom"/>
</dbReference>
<dbReference type="OrthoDB" id="9768177at2"/>
<dbReference type="Pfam" id="PF00593">
    <property type="entry name" value="TonB_dep_Rec_b-barrel"/>
    <property type="match status" value="1"/>
</dbReference>
<dbReference type="InterPro" id="IPR039426">
    <property type="entry name" value="TonB-dep_rcpt-like"/>
</dbReference>
<protein>
    <submittedName>
        <fullName evidence="13">SusC/RagA family TonB-linked outer membrane protein</fullName>
    </submittedName>
    <submittedName>
        <fullName evidence="12">TonB-linked SusC/RagA family outer membrane protein</fullName>
    </submittedName>
</protein>
<keyword evidence="7 8" id="KW-0998">Cell outer membrane</keyword>
<accession>A0A497Y0X2</accession>
<dbReference type="InterPro" id="IPR000531">
    <property type="entry name" value="Beta-barrel_TonB"/>
</dbReference>
<evidence type="ECO:0000256" key="7">
    <source>
        <dbReference type="ARBA" id="ARBA00023237"/>
    </source>
</evidence>
<dbReference type="EMBL" id="RCCK01000012">
    <property type="protein sequence ID" value="RLJ75124.1"/>
    <property type="molecule type" value="Genomic_DNA"/>
</dbReference>
<organism evidence="12 14">
    <name type="scientific">Pedobacter alluvionis</name>
    <dbReference type="NCBI Taxonomy" id="475253"/>
    <lineage>
        <taxon>Bacteria</taxon>
        <taxon>Pseudomonadati</taxon>
        <taxon>Bacteroidota</taxon>
        <taxon>Sphingobacteriia</taxon>
        <taxon>Sphingobacteriales</taxon>
        <taxon>Sphingobacteriaceae</taxon>
        <taxon>Pedobacter</taxon>
    </lineage>
</organism>
<dbReference type="InterPro" id="IPR023997">
    <property type="entry name" value="TonB-dep_OMP_SusC/RagA_CS"/>
</dbReference>
<proteinExistence type="inferred from homology"/>
<dbReference type="Pfam" id="PF07715">
    <property type="entry name" value="Plug"/>
    <property type="match status" value="1"/>
</dbReference>
<evidence type="ECO:0000313" key="15">
    <source>
        <dbReference type="Proteomes" id="UP000297429"/>
    </source>
</evidence>
<evidence type="ECO:0000313" key="13">
    <source>
        <dbReference type="EMBL" id="TFB30228.1"/>
    </source>
</evidence>
<dbReference type="Proteomes" id="UP000297429">
    <property type="component" value="Unassembled WGS sequence"/>
</dbReference>
<evidence type="ECO:0000256" key="5">
    <source>
        <dbReference type="ARBA" id="ARBA00023077"/>
    </source>
</evidence>
<evidence type="ECO:0000256" key="4">
    <source>
        <dbReference type="ARBA" id="ARBA00022692"/>
    </source>
</evidence>
<evidence type="ECO:0000256" key="3">
    <source>
        <dbReference type="ARBA" id="ARBA00022452"/>
    </source>
</evidence>
<feature type="domain" description="TonB-dependent receptor-like beta-barrel" evidence="10">
    <location>
        <begin position="455"/>
        <end position="1002"/>
    </location>
</feature>
<comment type="subcellular location">
    <subcellularLocation>
        <location evidence="1 8">Cell outer membrane</location>
        <topology evidence="1 8">Multi-pass membrane protein</topology>
    </subcellularLocation>
</comment>
<dbReference type="Proteomes" id="UP000273898">
    <property type="component" value="Unassembled WGS sequence"/>
</dbReference>
<keyword evidence="6 8" id="KW-0472">Membrane</keyword>
<evidence type="ECO:0000313" key="14">
    <source>
        <dbReference type="Proteomes" id="UP000273898"/>
    </source>
</evidence>
<evidence type="ECO:0000256" key="2">
    <source>
        <dbReference type="ARBA" id="ARBA00022448"/>
    </source>
</evidence>